<evidence type="ECO:0000256" key="1">
    <source>
        <dbReference type="SAM" id="MobiDB-lite"/>
    </source>
</evidence>
<gene>
    <name evidence="3" type="ORF">CMUS01_08191</name>
</gene>
<keyword evidence="4" id="KW-1185">Reference proteome</keyword>
<dbReference type="Proteomes" id="UP000639643">
    <property type="component" value="Unassembled WGS sequence"/>
</dbReference>
<feature type="region of interest" description="Disordered" evidence="1">
    <location>
        <begin position="85"/>
        <end position="110"/>
    </location>
</feature>
<organism evidence="3 4">
    <name type="scientific">Colletotrichum musicola</name>
    <dbReference type="NCBI Taxonomy" id="2175873"/>
    <lineage>
        <taxon>Eukaryota</taxon>
        <taxon>Fungi</taxon>
        <taxon>Dikarya</taxon>
        <taxon>Ascomycota</taxon>
        <taxon>Pezizomycotina</taxon>
        <taxon>Sordariomycetes</taxon>
        <taxon>Hypocreomycetidae</taxon>
        <taxon>Glomerellales</taxon>
        <taxon>Glomerellaceae</taxon>
        <taxon>Colletotrichum</taxon>
        <taxon>Colletotrichum orchidearum species complex</taxon>
    </lineage>
</organism>
<evidence type="ECO:0000256" key="2">
    <source>
        <dbReference type="SAM" id="Phobius"/>
    </source>
</evidence>
<evidence type="ECO:0000313" key="3">
    <source>
        <dbReference type="EMBL" id="KAF6829373.1"/>
    </source>
</evidence>
<reference evidence="3" key="1">
    <citation type="journal article" date="2020" name="Phytopathology">
        <title>Genome Sequence Resources of Colletotrichum truncatum, C. plurivorum, C. musicola, and C. sojae: Four Species Pathogenic to Soybean (Glycine max).</title>
        <authorList>
            <person name="Rogerio F."/>
            <person name="Boufleur T.R."/>
            <person name="Ciampi-Guillardi M."/>
            <person name="Sukno S.A."/>
            <person name="Thon M.R."/>
            <person name="Massola Junior N.S."/>
            <person name="Baroncelli R."/>
        </authorList>
    </citation>
    <scope>NUCLEOTIDE SEQUENCE</scope>
    <source>
        <strain evidence="3">LFN0074</strain>
    </source>
</reference>
<name>A0A8H6KEA6_9PEZI</name>
<comment type="caution">
    <text evidence="3">The sequence shown here is derived from an EMBL/GenBank/DDBJ whole genome shotgun (WGS) entry which is preliminary data.</text>
</comment>
<feature type="compositionally biased region" description="Low complexity" evidence="1">
    <location>
        <begin position="99"/>
        <end position="110"/>
    </location>
</feature>
<feature type="region of interest" description="Disordered" evidence="1">
    <location>
        <begin position="1"/>
        <end position="30"/>
    </location>
</feature>
<dbReference type="EMBL" id="WIGM01000312">
    <property type="protein sequence ID" value="KAF6829373.1"/>
    <property type="molecule type" value="Genomic_DNA"/>
</dbReference>
<proteinExistence type="predicted"/>
<keyword evidence="2" id="KW-0812">Transmembrane</keyword>
<dbReference type="AlphaFoldDB" id="A0A8H6KEA6"/>
<evidence type="ECO:0000313" key="4">
    <source>
        <dbReference type="Proteomes" id="UP000639643"/>
    </source>
</evidence>
<keyword evidence="2" id="KW-1133">Transmembrane helix</keyword>
<feature type="transmembrane region" description="Helical" evidence="2">
    <location>
        <begin position="58"/>
        <end position="78"/>
    </location>
</feature>
<sequence length="110" mass="11713">MGKPVKTRSLSPARHTQVKTSSPGQRRSLRCPLPLPFPPCLLPSTCAYPPWPWPWPSHVIVIVIVAVAVAVAVAVNLASVPSGQVRALPSGARHPPPAHTHTNNNPTRCG</sequence>
<accession>A0A8H6KEA6</accession>
<protein>
    <submittedName>
        <fullName evidence="3">Uncharacterized protein</fullName>
    </submittedName>
</protein>
<keyword evidence="2" id="KW-0472">Membrane</keyword>